<sequence length="355" mass="39610">MSFKFQNVIFAIAITATGLAVQEPFLLGQISARSPFVIAQAETNSIAAVDSVGITVSDMDKTIQFYSEVLAFQKISDVEVLGSEYERLQGLFGVRLRVVKMRLGEEILELTEYLTPKGRAIPVDSRSNDRWFQHIAIAVSDMDKAYEILRKYKVQYSSTAPQRIPDSNKAAAGIRAFYFKDPDGHNLEIIYFPAGKGDPKWQKGSSQVFLGIDHTAIVVSNTDASLRFYRDLLGLRLAGESENFGNEQEHLNNVFGAKLKISGLRAPSGLGIEFLDYLAPSDGKPYPTDARPNDLWHWQTTLVVTDIDAIAKKMRTNRTVFISPDTVEMPSRSLGFKRGFLVRDPDGHALRIVEK</sequence>
<dbReference type="InterPro" id="IPR029068">
    <property type="entry name" value="Glyas_Bleomycin-R_OHBP_Dase"/>
</dbReference>
<dbReference type="SUPFAM" id="SSF54593">
    <property type="entry name" value="Glyoxalase/Bleomycin resistance protein/Dihydroxybiphenyl dioxygenase"/>
    <property type="match status" value="1"/>
</dbReference>
<reference evidence="3 4" key="1">
    <citation type="submission" date="2018-04" db="EMBL/GenBank/DDBJ databases">
        <authorList>
            <person name="Go L.Y."/>
            <person name="Mitchell J.A."/>
        </authorList>
    </citation>
    <scope>NUCLEOTIDE SEQUENCE [LARGE SCALE GENOMIC DNA]</scope>
    <source>
        <strain evidence="3">ULC066bin1</strain>
    </source>
</reference>
<feature type="domain" description="VOC" evidence="2">
    <location>
        <begin position="48"/>
        <end position="192"/>
    </location>
</feature>
<dbReference type="Pfam" id="PF00903">
    <property type="entry name" value="Glyoxalase"/>
    <property type="match status" value="2"/>
</dbReference>
<comment type="caution">
    <text evidence="3">The sequence shown here is derived from an EMBL/GenBank/DDBJ whole genome shotgun (WGS) entry which is preliminary data.</text>
</comment>
<dbReference type="InterPro" id="IPR018146">
    <property type="entry name" value="Glyoxalase_1_CS"/>
</dbReference>
<dbReference type="InterPro" id="IPR004360">
    <property type="entry name" value="Glyas_Fos-R_dOase_dom"/>
</dbReference>
<proteinExistence type="predicted"/>
<gene>
    <name evidence="3" type="ORF">DCF19_20850</name>
</gene>
<keyword evidence="1" id="KW-0479">Metal-binding</keyword>
<organism evidence="3 4">
    <name type="scientific">Pseudanabaena frigida</name>
    <dbReference type="NCBI Taxonomy" id="945775"/>
    <lineage>
        <taxon>Bacteria</taxon>
        <taxon>Bacillati</taxon>
        <taxon>Cyanobacteriota</taxon>
        <taxon>Cyanophyceae</taxon>
        <taxon>Pseudanabaenales</taxon>
        <taxon>Pseudanabaenaceae</taxon>
        <taxon>Pseudanabaena</taxon>
    </lineage>
</organism>
<dbReference type="PANTHER" id="PTHR43048">
    <property type="entry name" value="METHYLMALONYL-COA EPIMERASE"/>
    <property type="match status" value="1"/>
</dbReference>
<evidence type="ECO:0000256" key="1">
    <source>
        <dbReference type="ARBA" id="ARBA00022723"/>
    </source>
</evidence>
<dbReference type="InterPro" id="IPR037523">
    <property type="entry name" value="VOC_core"/>
</dbReference>
<dbReference type="PROSITE" id="PS00934">
    <property type="entry name" value="GLYOXALASE_I_1"/>
    <property type="match status" value="1"/>
</dbReference>
<evidence type="ECO:0000313" key="4">
    <source>
        <dbReference type="Proteomes" id="UP000249467"/>
    </source>
</evidence>
<dbReference type="GO" id="GO:0004462">
    <property type="term" value="F:lactoylglutathione lyase activity"/>
    <property type="evidence" value="ECO:0007669"/>
    <property type="project" value="InterPro"/>
</dbReference>
<dbReference type="PROSITE" id="PS51819">
    <property type="entry name" value="VOC"/>
    <property type="match status" value="2"/>
</dbReference>
<dbReference type="GO" id="GO:0004493">
    <property type="term" value="F:methylmalonyl-CoA epimerase activity"/>
    <property type="evidence" value="ECO:0007669"/>
    <property type="project" value="TreeGrafter"/>
</dbReference>
<dbReference type="InterPro" id="IPR051785">
    <property type="entry name" value="MMCE/EMCE_epimerase"/>
</dbReference>
<dbReference type="Proteomes" id="UP000249467">
    <property type="component" value="Unassembled WGS sequence"/>
</dbReference>
<evidence type="ECO:0000259" key="2">
    <source>
        <dbReference type="PROSITE" id="PS51819"/>
    </source>
</evidence>
<dbReference type="Gene3D" id="3.10.180.10">
    <property type="entry name" value="2,3-Dihydroxybiphenyl 1,2-Dioxygenase, domain 1"/>
    <property type="match status" value="2"/>
</dbReference>
<accession>A0A2W4XZJ8</accession>
<reference evidence="3 4" key="2">
    <citation type="submission" date="2018-06" db="EMBL/GenBank/DDBJ databases">
        <title>Metagenomic assembly of (sub)arctic Cyanobacteria and their associated microbiome from non-axenic cultures.</title>
        <authorList>
            <person name="Baurain D."/>
        </authorList>
    </citation>
    <scope>NUCLEOTIDE SEQUENCE [LARGE SCALE GENOMIC DNA]</scope>
    <source>
        <strain evidence="3">ULC066bin1</strain>
    </source>
</reference>
<evidence type="ECO:0000313" key="3">
    <source>
        <dbReference type="EMBL" id="PZO36658.1"/>
    </source>
</evidence>
<dbReference type="AlphaFoldDB" id="A0A2W4XZJ8"/>
<dbReference type="GO" id="GO:0046491">
    <property type="term" value="P:L-methylmalonyl-CoA metabolic process"/>
    <property type="evidence" value="ECO:0007669"/>
    <property type="project" value="TreeGrafter"/>
</dbReference>
<feature type="domain" description="VOC" evidence="2">
    <location>
        <begin position="211"/>
        <end position="355"/>
    </location>
</feature>
<name>A0A2W4XZJ8_9CYAN</name>
<dbReference type="EMBL" id="QBML01000038">
    <property type="protein sequence ID" value="PZO36658.1"/>
    <property type="molecule type" value="Genomic_DNA"/>
</dbReference>
<protein>
    <submittedName>
        <fullName evidence="3">Glyoxalase</fullName>
    </submittedName>
</protein>
<dbReference type="PANTHER" id="PTHR43048:SF3">
    <property type="entry name" value="METHYLMALONYL-COA EPIMERASE, MITOCHONDRIAL"/>
    <property type="match status" value="1"/>
</dbReference>
<dbReference type="GO" id="GO:0046872">
    <property type="term" value="F:metal ion binding"/>
    <property type="evidence" value="ECO:0007669"/>
    <property type="project" value="UniProtKB-KW"/>
</dbReference>